<sequence>MPYILPSRKFCNLTTHLSLSFLVLYHEAWVLLLGVMHNNRLEQFDMNTELDHQVTGKMAFNIEAVLGRGQALRRCVND</sequence>
<reference evidence="1 2" key="1">
    <citation type="submission" date="2024-01" db="EMBL/GenBank/DDBJ databases">
        <title>The genomes of 5 underutilized Papilionoideae crops provide insights into root nodulation and disease resistanc.</title>
        <authorList>
            <person name="Jiang F."/>
        </authorList>
    </citation>
    <scope>NUCLEOTIDE SEQUENCE [LARGE SCALE GENOMIC DNA]</scope>
    <source>
        <strain evidence="1">LVBAO_FW01</strain>
        <tissue evidence="1">Leaves</tissue>
    </source>
</reference>
<gene>
    <name evidence="1" type="ORF">VNO77_07002</name>
</gene>
<comment type="caution">
    <text evidence="1">The sequence shown here is derived from an EMBL/GenBank/DDBJ whole genome shotgun (WGS) entry which is preliminary data.</text>
</comment>
<evidence type="ECO:0000313" key="2">
    <source>
        <dbReference type="Proteomes" id="UP001367508"/>
    </source>
</evidence>
<proteinExistence type="predicted"/>
<name>A0AAN9QWE2_CANGL</name>
<accession>A0AAN9QWE2</accession>
<dbReference type="Proteomes" id="UP001367508">
    <property type="component" value="Unassembled WGS sequence"/>
</dbReference>
<keyword evidence="2" id="KW-1185">Reference proteome</keyword>
<organism evidence="1 2">
    <name type="scientific">Canavalia gladiata</name>
    <name type="common">Sword bean</name>
    <name type="synonym">Dolichos gladiatus</name>
    <dbReference type="NCBI Taxonomy" id="3824"/>
    <lineage>
        <taxon>Eukaryota</taxon>
        <taxon>Viridiplantae</taxon>
        <taxon>Streptophyta</taxon>
        <taxon>Embryophyta</taxon>
        <taxon>Tracheophyta</taxon>
        <taxon>Spermatophyta</taxon>
        <taxon>Magnoliopsida</taxon>
        <taxon>eudicotyledons</taxon>
        <taxon>Gunneridae</taxon>
        <taxon>Pentapetalae</taxon>
        <taxon>rosids</taxon>
        <taxon>fabids</taxon>
        <taxon>Fabales</taxon>
        <taxon>Fabaceae</taxon>
        <taxon>Papilionoideae</taxon>
        <taxon>50 kb inversion clade</taxon>
        <taxon>NPAAA clade</taxon>
        <taxon>indigoferoid/millettioid clade</taxon>
        <taxon>Phaseoleae</taxon>
        <taxon>Canavalia</taxon>
    </lineage>
</organism>
<evidence type="ECO:0000313" key="1">
    <source>
        <dbReference type="EMBL" id="KAK7349551.1"/>
    </source>
</evidence>
<protein>
    <submittedName>
        <fullName evidence="1">Uncharacterized protein</fullName>
    </submittedName>
</protein>
<dbReference type="EMBL" id="JAYMYQ010000002">
    <property type="protein sequence ID" value="KAK7349551.1"/>
    <property type="molecule type" value="Genomic_DNA"/>
</dbReference>
<dbReference type="AlphaFoldDB" id="A0AAN9QWE2"/>